<dbReference type="EMBL" id="RJJE01000003">
    <property type="protein sequence ID" value="RNI31953.1"/>
    <property type="molecule type" value="Genomic_DNA"/>
</dbReference>
<name>A0A3M9N442_9BACT</name>
<keyword evidence="2" id="KW-1185">Reference proteome</keyword>
<dbReference type="RefSeq" id="WP_123132089.1">
    <property type="nucleotide sequence ID" value="NZ_JBHMAD010000011.1"/>
</dbReference>
<reference evidence="1 2" key="1">
    <citation type="submission" date="2018-11" db="EMBL/GenBank/DDBJ databases">
        <title>Rufibacter latericius sp. nov., isolated from water in Baiyang Lake.</title>
        <authorList>
            <person name="Yang Y."/>
        </authorList>
    </citation>
    <scope>NUCLEOTIDE SEQUENCE [LARGE SCALE GENOMIC DNA]</scope>
    <source>
        <strain evidence="1 2">MCC P1</strain>
    </source>
</reference>
<organism evidence="1 2">
    <name type="scientific">Rufibacter immobilis</name>
    <dbReference type="NCBI Taxonomy" id="1348778"/>
    <lineage>
        <taxon>Bacteria</taxon>
        <taxon>Pseudomonadati</taxon>
        <taxon>Bacteroidota</taxon>
        <taxon>Cytophagia</taxon>
        <taxon>Cytophagales</taxon>
        <taxon>Hymenobacteraceae</taxon>
        <taxon>Rufibacter</taxon>
    </lineage>
</organism>
<dbReference type="OrthoDB" id="1163789at2"/>
<sequence>MMESQYPEGSTVYANEQPEQKLTVRRYAKRVYYCTVQDQPNQRELVYYGRELSFGPDRAKQ</sequence>
<accession>A0A3M9N442</accession>
<dbReference type="Proteomes" id="UP000271010">
    <property type="component" value="Unassembled WGS sequence"/>
</dbReference>
<evidence type="ECO:0000313" key="1">
    <source>
        <dbReference type="EMBL" id="RNI31953.1"/>
    </source>
</evidence>
<proteinExistence type="predicted"/>
<gene>
    <name evidence="1" type="ORF">EFA69_05445</name>
</gene>
<protein>
    <submittedName>
        <fullName evidence="1">Uncharacterized protein</fullName>
    </submittedName>
</protein>
<dbReference type="AlphaFoldDB" id="A0A3M9N442"/>
<comment type="caution">
    <text evidence="1">The sequence shown here is derived from an EMBL/GenBank/DDBJ whole genome shotgun (WGS) entry which is preliminary data.</text>
</comment>
<evidence type="ECO:0000313" key="2">
    <source>
        <dbReference type="Proteomes" id="UP000271010"/>
    </source>
</evidence>